<dbReference type="InterPro" id="IPR029492">
    <property type="entry name" value="DUF4435"/>
</dbReference>
<evidence type="ECO:0000313" key="2">
    <source>
        <dbReference type="EMBL" id="NKG21995.1"/>
    </source>
</evidence>
<dbReference type="PANTHER" id="PTHR43581">
    <property type="entry name" value="ATP/GTP PHOSPHATASE"/>
    <property type="match status" value="1"/>
</dbReference>
<dbReference type="Pfam" id="PF13304">
    <property type="entry name" value="AAA_21"/>
    <property type="match status" value="1"/>
</dbReference>
<dbReference type="PANTHER" id="PTHR43581:SF2">
    <property type="entry name" value="EXCINUCLEASE ATPASE SUBUNIT"/>
    <property type="match status" value="1"/>
</dbReference>
<dbReference type="SMART" id="SM00382">
    <property type="entry name" value="AAA"/>
    <property type="match status" value="1"/>
</dbReference>
<dbReference type="CDD" id="cd00267">
    <property type="entry name" value="ABC_ATPase"/>
    <property type="match status" value="1"/>
</dbReference>
<dbReference type="Gene3D" id="3.40.50.300">
    <property type="entry name" value="P-loop containing nucleotide triphosphate hydrolases"/>
    <property type="match status" value="1"/>
</dbReference>
<dbReference type="RefSeq" id="WP_168152804.1">
    <property type="nucleotide sequence ID" value="NZ_JAAWVT010000008.1"/>
</dbReference>
<dbReference type="InterPro" id="IPR003593">
    <property type="entry name" value="AAA+_ATPase"/>
</dbReference>
<proteinExistence type="predicted"/>
<dbReference type="EMBL" id="JAAWVT010000008">
    <property type="protein sequence ID" value="NKG21995.1"/>
    <property type="molecule type" value="Genomic_DNA"/>
</dbReference>
<comment type="caution">
    <text evidence="2">The sequence shown here is derived from an EMBL/GenBank/DDBJ whole genome shotgun (WGS) entry which is preliminary data.</text>
</comment>
<gene>
    <name evidence="2" type="ORF">HED64_14940</name>
</gene>
<dbReference type="InterPro" id="IPR003959">
    <property type="entry name" value="ATPase_AAA_core"/>
</dbReference>
<protein>
    <submittedName>
        <fullName evidence="2">AAA family ATPase</fullName>
    </submittedName>
</protein>
<sequence length="548" mass="59726">MSDALPPETTIATWTIPRVSGDPLTIDSAVGEVITVVGANGAGKSALATYIAGQTPTGKLHRVLAQRKIWFAASGPNISASGREQMVNNLNYWNTAIDSRFLDHADGQRTDITLFDLLGKIAAEDQRIAELVLTERRTPEEIEAIIGTRLFDVLNSVLEKAGLVIRVKITDKQTFMAVHRELGNEYPIAQMSDGERSALLLAAEVLVAPDNCIILLDEPERHLHRSISAGLVEALIDSRTDCAFVVLTHDLDLALGLSARPGKVLAALGVNWSENTIAGWDINEFSTEADLTENARRAILGGRKRILFIEGTTDSLDYALYSLLFPAWTLSASGNCEWVIRSVEGIKKTQSHHWVDAAGIVDGDGRSQQERDALITKGIHPIKVSEVESLYYMPAVLTAVATKFTQLDGKDTEQRVCAAKAAGIAALASNQGLHRIAKKLATDEVSRKLVTAVPSEITDPKITFNLPSPYAEIRARLDELHAGDNYEELVRIASIRDSAFRDRVAAALGAQSKEQYQSVARRAIAESPALIAELRLEVADQLFDRSDH</sequence>
<dbReference type="InterPro" id="IPR027417">
    <property type="entry name" value="P-loop_NTPase"/>
</dbReference>
<dbReference type="InterPro" id="IPR051396">
    <property type="entry name" value="Bact_Antivir_Def_Nuclease"/>
</dbReference>
<reference evidence="2 3" key="1">
    <citation type="submission" date="2020-04" db="EMBL/GenBank/DDBJ databases">
        <title>Paeniglutamicibacter sp. ANT13_2, a novel actinomycete isolated from sediment in Antarctica.</title>
        <authorList>
            <person name="Sakdapetsiri C."/>
            <person name="Pinyakong O."/>
        </authorList>
    </citation>
    <scope>NUCLEOTIDE SEQUENCE [LARGE SCALE GENOMIC DNA]</scope>
    <source>
        <strain evidence="2 3">ANT13_2</strain>
    </source>
</reference>
<feature type="domain" description="AAA+ ATPase" evidence="1">
    <location>
        <begin position="30"/>
        <end position="271"/>
    </location>
</feature>
<dbReference type="SUPFAM" id="SSF52540">
    <property type="entry name" value="P-loop containing nucleoside triphosphate hydrolases"/>
    <property type="match status" value="1"/>
</dbReference>
<name>A0ABX1G8Y5_9MICC</name>
<evidence type="ECO:0000313" key="3">
    <source>
        <dbReference type="Proteomes" id="UP000746595"/>
    </source>
</evidence>
<accession>A0ABX1G8Y5</accession>
<dbReference type="Pfam" id="PF14491">
    <property type="entry name" value="DUF4435"/>
    <property type="match status" value="1"/>
</dbReference>
<dbReference type="Proteomes" id="UP000746595">
    <property type="component" value="Unassembled WGS sequence"/>
</dbReference>
<evidence type="ECO:0000259" key="1">
    <source>
        <dbReference type="SMART" id="SM00382"/>
    </source>
</evidence>
<organism evidence="2 3">
    <name type="scientific">Paeniglutamicibacter terrestris</name>
    <dbReference type="NCBI Taxonomy" id="2723403"/>
    <lineage>
        <taxon>Bacteria</taxon>
        <taxon>Bacillati</taxon>
        <taxon>Actinomycetota</taxon>
        <taxon>Actinomycetes</taxon>
        <taxon>Micrococcales</taxon>
        <taxon>Micrococcaceae</taxon>
        <taxon>Paeniglutamicibacter</taxon>
    </lineage>
</organism>
<keyword evidence="3" id="KW-1185">Reference proteome</keyword>